<dbReference type="GO" id="GO:0004765">
    <property type="term" value="F:shikimate kinase activity"/>
    <property type="evidence" value="ECO:0007669"/>
    <property type="project" value="TreeGrafter"/>
</dbReference>
<dbReference type="SUPFAM" id="SSF52540">
    <property type="entry name" value="P-loop containing nucleoside triphosphate hydrolases"/>
    <property type="match status" value="1"/>
</dbReference>
<dbReference type="GO" id="GO:0009073">
    <property type="term" value="P:aromatic amino acid family biosynthetic process"/>
    <property type="evidence" value="ECO:0007669"/>
    <property type="project" value="UniProtKB-KW"/>
</dbReference>
<dbReference type="GO" id="GO:0005524">
    <property type="term" value="F:ATP binding"/>
    <property type="evidence" value="ECO:0007669"/>
    <property type="project" value="UniProtKB-KW"/>
</dbReference>
<dbReference type="InterPro" id="IPR000623">
    <property type="entry name" value="Shikimate_kinase/TSH1"/>
</dbReference>
<dbReference type="PRINTS" id="PR01100">
    <property type="entry name" value="SHIKIMTKNASE"/>
</dbReference>
<evidence type="ECO:0000256" key="2">
    <source>
        <dbReference type="ARBA" id="ARBA00022679"/>
    </source>
</evidence>
<keyword evidence="3" id="KW-0547">Nucleotide-binding</keyword>
<keyword evidence="1" id="KW-0028">Amino-acid biosynthesis</keyword>
<name>A0A382G4C8_9ZZZZ</name>
<dbReference type="GO" id="GO:0008652">
    <property type="term" value="P:amino acid biosynthetic process"/>
    <property type="evidence" value="ECO:0007669"/>
    <property type="project" value="UniProtKB-KW"/>
</dbReference>
<dbReference type="GO" id="GO:0005829">
    <property type="term" value="C:cytosol"/>
    <property type="evidence" value="ECO:0007669"/>
    <property type="project" value="TreeGrafter"/>
</dbReference>
<dbReference type="Pfam" id="PF01202">
    <property type="entry name" value="SKI"/>
    <property type="match status" value="1"/>
</dbReference>
<keyword evidence="6" id="KW-0057">Aromatic amino acid biosynthesis</keyword>
<dbReference type="InterPro" id="IPR031322">
    <property type="entry name" value="Shikimate/glucono_kinase"/>
</dbReference>
<evidence type="ECO:0008006" key="8">
    <source>
        <dbReference type="Google" id="ProtNLM"/>
    </source>
</evidence>
<gene>
    <name evidence="7" type="ORF">METZ01_LOCUS221895</name>
</gene>
<accession>A0A382G4C8</accession>
<dbReference type="AlphaFoldDB" id="A0A382G4C8"/>
<sequence length="192" mass="21662">MILQNSNSKKITEGRFIVLVGLMGAGKTTLGRRIAPELGLPFIDSDSEVEKAAGCTIGEIFKNSGEKIFRDVERRVMLRLLSKSPAVIGSGGGSFMDVNTRNLIRKKGTSIWLRADLELLYRRARRRTHRPLLNNDDPRKTLMRLMKERHAVYQKADLIFDVTEEPPDKMAIKLVETLINYGIKNKKVAPAK</sequence>
<dbReference type="InterPro" id="IPR027417">
    <property type="entry name" value="P-loop_NTPase"/>
</dbReference>
<keyword evidence="5" id="KW-0067">ATP-binding</keyword>
<protein>
    <recommendedName>
        <fullName evidence="8">Shikimate kinase</fullName>
    </recommendedName>
</protein>
<dbReference type="Gene3D" id="3.40.50.300">
    <property type="entry name" value="P-loop containing nucleotide triphosphate hydrolases"/>
    <property type="match status" value="1"/>
</dbReference>
<dbReference type="EMBL" id="UINC01053019">
    <property type="protein sequence ID" value="SVB69041.1"/>
    <property type="molecule type" value="Genomic_DNA"/>
</dbReference>
<dbReference type="PANTHER" id="PTHR21087:SF16">
    <property type="entry name" value="SHIKIMATE KINASE 1, CHLOROPLASTIC"/>
    <property type="match status" value="1"/>
</dbReference>
<evidence type="ECO:0000256" key="5">
    <source>
        <dbReference type="ARBA" id="ARBA00022840"/>
    </source>
</evidence>
<keyword evidence="4" id="KW-0418">Kinase</keyword>
<organism evidence="7">
    <name type="scientific">marine metagenome</name>
    <dbReference type="NCBI Taxonomy" id="408172"/>
    <lineage>
        <taxon>unclassified sequences</taxon>
        <taxon>metagenomes</taxon>
        <taxon>ecological metagenomes</taxon>
    </lineage>
</organism>
<evidence type="ECO:0000256" key="4">
    <source>
        <dbReference type="ARBA" id="ARBA00022777"/>
    </source>
</evidence>
<proteinExistence type="inferred from homology"/>
<dbReference type="PANTHER" id="PTHR21087">
    <property type="entry name" value="SHIKIMATE KINASE"/>
    <property type="match status" value="1"/>
</dbReference>
<evidence type="ECO:0000256" key="1">
    <source>
        <dbReference type="ARBA" id="ARBA00022605"/>
    </source>
</evidence>
<evidence type="ECO:0000256" key="6">
    <source>
        <dbReference type="ARBA" id="ARBA00023141"/>
    </source>
</evidence>
<dbReference type="CDD" id="cd00464">
    <property type="entry name" value="SK"/>
    <property type="match status" value="1"/>
</dbReference>
<dbReference type="NCBIfam" id="NF010552">
    <property type="entry name" value="PRK13946.1"/>
    <property type="match status" value="1"/>
</dbReference>
<keyword evidence="2" id="KW-0808">Transferase</keyword>
<dbReference type="HAMAP" id="MF_00109">
    <property type="entry name" value="Shikimate_kinase"/>
    <property type="match status" value="1"/>
</dbReference>
<evidence type="ECO:0000256" key="3">
    <source>
        <dbReference type="ARBA" id="ARBA00022741"/>
    </source>
</evidence>
<evidence type="ECO:0000313" key="7">
    <source>
        <dbReference type="EMBL" id="SVB69041.1"/>
    </source>
</evidence>
<reference evidence="7" key="1">
    <citation type="submission" date="2018-05" db="EMBL/GenBank/DDBJ databases">
        <authorList>
            <person name="Lanie J.A."/>
            <person name="Ng W.-L."/>
            <person name="Kazmierczak K.M."/>
            <person name="Andrzejewski T.M."/>
            <person name="Davidsen T.M."/>
            <person name="Wayne K.J."/>
            <person name="Tettelin H."/>
            <person name="Glass J.I."/>
            <person name="Rusch D."/>
            <person name="Podicherti R."/>
            <person name="Tsui H.-C.T."/>
            <person name="Winkler M.E."/>
        </authorList>
    </citation>
    <scope>NUCLEOTIDE SEQUENCE</scope>
</reference>